<protein>
    <submittedName>
        <fullName evidence="1">Uncharacterized protein</fullName>
    </submittedName>
</protein>
<dbReference type="SUPFAM" id="SSF103032">
    <property type="entry name" value="Hypothetical protein YwqG"/>
    <property type="match status" value="1"/>
</dbReference>
<dbReference type="Proteomes" id="UP000265618">
    <property type="component" value="Unassembled WGS sequence"/>
</dbReference>
<dbReference type="InterPro" id="IPR015315">
    <property type="entry name" value="DUF1963"/>
</dbReference>
<accession>A0A9K3GDR2</accession>
<sequence>MAEEGDEEVDEDVLEMIQETSRHMDNTTSDAYLGGWCDWIQDVQYPECPECGEAMREVVLNMDTLSDIDFMWGDSGTGQVCQCETHRHIMALTWASH</sequence>
<dbReference type="InterPro" id="IPR035948">
    <property type="entry name" value="YwqG-like_sf"/>
</dbReference>
<reference evidence="1 2" key="1">
    <citation type="journal article" date="2018" name="PLoS ONE">
        <title>The draft genome of Kipferlia bialata reveals reductive genome evolution in fornicate parasites.</title>
        <authorList>
            <person name="Tanifuji G."/>
            <person name="Takabayashi S."/>
            <person name="Kume K."/>
            <person name="Takagi M."/>
            <person name="Nakayama T."/>
            <person name="Kamikawa R."/>
            <person name="Inagaki Y."/>
            <person name="Hashimoto T."/>
        </authorList>
    </citation>
    <scope>NUCLEOTIDE SEQUENCE [LARGE SCALE GENOMIC DNA]</scope>
    <source>
        <strain evidence="1">NY0173</strain>
    </source>
</reference>
<keyword evidence="2" id="KW-1185">Reference proteome</keyword>
<comment type="caution">
    <text evidence="1">The sequence shown here is derived from an EMBL/GenBank/DDBJ whole genome shotgun (WGS) entry which is preliminary data.</text>
</comment>
<dbReference type="Gene3D" id="2.30.320.10">
    <property type="entry name" value="YwqG-like"/>
    <property type="match status" value="1"/>
</dbReference>
<name>A0A9K3GDR2_9EUKA</name>
<dbReference type="Pfam" id="PF09234">
    <property type="entry name" value="DUF1963"/>
    <property type="match status" value="1"/>
</dbReference>
<dbReference type="AlphaFoldDB" id="A0A9K3GDR2"/>
<proteinExistence type="predicted"/>
<evidence type="ECO:0000313" key="1">
    <source>
        <dbReference type="EMBL" id="GIQ80099.1"/>
    </source>
</evidence>
<organism evidence="1 2">
    <name type="scientific">Kipferlia bialata</name>
    <dbReference type="NCBI Taxonomy" id="797122"/>
    <lineage>
        <taxon>Eukaryota</taxon>
        <taxon>Metamonada</taxon>
        <taxon>Carpediemonas-like organisms</taxon>
        <taxon>Kipferlia</taxon>
    </lineage>
</organism>
<dbReference type="EMBL" id="BDIP01000105">
    <property type="protein sequence ID" value="GIQ80099.1"/>
    <property type="molecule type" value="Genomic_DNA"/>
</dbReference>
<gene>
    <name evidence="1" type="ORF">KIPB_000845</name>
</gene>
<evidence type="ECO:0000313" key="2">
    <source>
        <dbReference type="Proteomes" id="UP000265618"/>
    </source>
</evidence>